<feature type="region of interest" description="Disordered" evidence="1">
    <location>
        <begin position="117"/>
        <end position="178"/>
    </location>
</feature>
<feature type="compositionally biased region" description="Polar residues" evidence="1">
    <location>
        <begin position="7"/>
        <end position="19"/>
    </location>
</feature>
<dbReference type="AlphaFoldDB" id="F0XLL2"/>
<evidence type="ECO:0000313" key="2">
    <source>
        <dbReference type="EMBL" id="EFX01405.1"/>
    </source>
</evidence>
<dbReference type="RefSeq" id="XP_014170887.1">
    <property type="nucleotide sequence ID" value="XM_014315412.1"/>
</dbReference>
<gene>
    <name evidence="2" type="ORF">CMQ_6347</name>
</gene>
<sequence length="178" mass="19397">MRRFSKARTQSWSTASINAMESAPRTPTKPQSRGYYTGFPEPFCGTGNTTLRHPDADTSPNASIGSGDIDVNRVFVRTRRNFLSRHKHTSNHGKISASDAEKSTLYSNIHALTKSRSIRSFQHGSDDESSRSSSSAHSNAAFPAIVVTPENNDKPLPPTASVASHGSGMLRKMKAHNQ</sequence>
<protein>
    <submittedName>
        <fullName evidence="2">Uncharacterized protein</fullName>
    </submittedName>
</protein>
<reference evidence="2 3" key="1">
    <citation type="journal article" date="2011" name="Proc. Natl. Acad. Sci. U.S.A.">
        <title>Genome and transcriptome analyses of the mountain pine beetle-fungal symbiont Grosmannia clavigera, a lodgepole pine pathogen.</title>
        <authorList>
            <person name="DiGuistini S."/>
            <person name="Wang Y."/>
            <person name="Liao N.Y."/>
            <person name="Taylor G."/>
            <person name="Tanguay P."/>
            <person name="Feau N."/>
            <person name="Henrissat B."/>
            <person name="Chan S.K."/>
            <person name="Hesse-Orce U."/>
            <person name="Alamouti S.M."/>
            <person name="Tsui C.K.M."/>
            <person name="Docking R.T."/>
            <person name="Levasseur A."/>
            <person name="Haridas S."/>
            <person name="Robertson G."/>
            <person name="Birol I."/>
            <person name="Holt R.A."/>
            <person name="Marra M.A."/>
            <person name="Hamelin R.C."/>
            <person name="Hirst M."/>
            <person name="Jones S.J.M."/>
            <person name="Bohlmann J."/>
            <person name="Breuil C."/>
        </authorList>
    </citation>
    <scope>NUCLEOTIDE SEQUENCE [LARGE SCALE GENOMIC DNA]</scope>
    <source>
        <strain evidence="3">kw1407 / UAMH 11150</strain>
    </source>
</reference>
<proteinExistence type="predicted"/>
<keyword evidence="3" id="KW-1185">Reference proteome</keyword>
<accession>F0XLL2</accession>
<name>F0XLL2_GROCL</name>
<dbReference type="GeneID" id="25979770"/>
<dbReference type="InParanoid" id="F0XLL2"/>
<dbReference type="OrthoDB" id="5209158at2759"/>
<dbReference type="HOGENOM" id="CLU_129420_0_0_1"/>
<organism evidence="3">
    <name type="scientific">Grosmannia clavigera (strain kw1407 / UAMH 11150)</name>
    <name type="common">Blue stain fungus</name>
    <name type="synonym">Graphiocladiella clavigera</name>
    <dbReference type="NCBI Taxonomy" id="655863"/>
    <lineage>
        <taxon>Eukaryota</taxon>
        <taxon>Fungi</taxon>
        <taxon>Dikarya</taxon>
        <taxon>Ascomycota</taxon>
        <taxon>Pezizomycotina</taxon>
        <taxon>Sordariomycetes</taxon>
        <taxon>Sordariomycetidae</taxon>
        <taxon>Ophiostomatales</taxon>
        <taxon>Ophiostomataceae</taxon>
        <taxon>Leptographium</taxon>
    </lineage>
</organism>
<evidence type="ECO:0000256" key="1">
    <source>
        <dbReference type="SAM" id="MobiDB-lite"/>
    </source>
</evidence>
<dbReference type="EMBL" id="GL629794">
    <property type="protein sequence ID" value="EFX01405.1"/>
    <property type="molecule type" value="Genomic_DNA"/>
</dbReference>
<feature type="region of interest" description="Disordered" evidence="1">
    <location>
        <begin position="1"/>
        <end position="41"/>
    </location>
</feature>
<evidence type="ECO:0000313" key="3">
    <source>
        <dbReference type="Proteomes" id="UP000007796"/>
    </source>
</evidence>
<dbReference type="Proteomes" id="UP000007796">
    <property type="component" value="Unassembled WGS sequence"/>
</dbReference>
<dbReference type="eggNOG" id="ENOG502RJUT">
    <property type="taxonomic scope" value="Eukaryota"/>
</dbReference>